<evidence type="ECO:0000313" key="2">
    <source>
        <dbReference type="Proteomes" id="UP000546642"/>
    </source>
</evidence>
<name>A0A7W9YIP9_9ACTN</name>
<proteinExistence type="predicted"/>
<protein>
    <submittedName>
        <fullName evidence="1">Uncharacterized protein</fullName>
    </submittedName>
</protein>
<dbReference type="EMBL" id="JACHDS010000001">
    <property type="protein sequence ID" value="MBB6172246.1"/>
    <property type="molecule type" value="Genomic_DNA"/>
</dbReference>
<comment type="caution">
    <text evidence="1">The sequence shown here is derived from an EMBL/GenBank/DDBJ whole genome shotgun (WGS) entry which is preliminary data.</text>
</comment>
<sequence>MNPQNATHTLVNWILAPTATSETEARDAAAQLADLANATGAEGLTGAQVREQWIIPAEFELSDYDFMELVAFVRKAEDEGFDYAAEHYRPRFHSPELARWVGSSYDRLDALYASRSGVIETFWERPDAIALYNAHKSAS</sequence>
<dbReference type="AlphaFoldDB" id="A0A7W9YIP9"/>
<dbReference type="Proteomes" id="UP000546642">
    <property type="component" value="Unassembled WGS sequence"/>
</dbReference>
<keyword evidence="2" id="KW-1185">Reference proteome</keyword>
<gene>
    <name evidence="1" type="ORF">HNR23_002306</name>
</gene>
<organism evidence="1 2">
    <name type="scientific">Nocardiopsis mwathae</name>
    <dbReference type="NCBI Taxonomy" id="1472723"/>
    <lineage>
        <taxon>Bacteria</taxon>
        <taxon>Bacillati</taxon>
        <taxon>Actinomycetota</taxon>
        <taxon>Actinomycetes</taxon>
        <taxon>Streptosporangiales</taxon>
        <taxon>Nocardiopsidaceae</taxon>
        <taxon>Nocardiopsis</taxon>
    </lineage>
</organism>
<dbReference type="RefSeq" id="WP_184075573.1">
    <property type="nucleotide sequence ID" value="NZ_JACHDS010000001.1"/>
</dbReference>
<accession>A0A7W9YIP9</accession>
<reference evidence="1 2" key="1">
    <citation type="submission" date="2020-08" db="EMBL/GenBank/DDBJ databases">
        <title>Sequencing the genomes of 1000 actinobacteria strains.</title>
        <authorList>
            <person name="Klenk H.-P."/>
        </authorList>
    </citation>
    <scope>NUCLEOTIDE SEQUENCE [LARGE SCALE GENOMIC DNA]</scope>
    <source>
        <strain evidence="1 2">DSM 46659</strain>
    </source>
</reference>
<evidence type="ECO:0000313" key="1">
    <source>
        <dbReference type="EMBL" id="MBB6172246.1"/>
    </source>
</evidence>